<dbReference type="Pfam" id="PF00924">
    <property type="entry name" value="MS_channel_2nd"/>
    <property type="match status" value="1"/>
</dbReference>
<dbReference type="Gene3D" id="3.30.70.100">
    <property type="match status" value="1"/>
</dbReference>
<dbReference type="InterPro" id="IPR049142">
    <property type="entry name" value="MS_channel_1st"/>
</dbReference>
<dbReference type="Pfam" id="PF21088">
    <property type="entry name" value="MS_channel_1st"/>
    <property type="match status" value="1"/>
</dbReference>
<evidence type="ECO:0000313" key="12">
    <source>
        <dbReference type="Proteomes" id="UP000288669"/>
    </source>
</evidence>
<dbReference type="InterPro" id="IPR010920">
    <property type="entry name" value="LSM_dom_sf"/>
</dbReference>
<dbReference type="GO" id="GO:0008381">
    <property type="term" value="F:mechanosensitive monoatomic ion channel activity"/>
    <property type="evidence" value="ECO:0007669"/>
    <property type="project" value="InterPro"/>
</dbReference>
<dbReference type="InterPro" id="IPR023408">
    <property type="entry name" value="MscS_beta-dom_sf"/>
</dbReference>
<keyword evidence="6 8" id="KW-0472">Membrane</keyword>
<feature type="transmembrane region" description="Helical" evidence="8">
    <location>
        <begin position="103"/>
        <end position="122"/>
    </location>
</feature>
<accession>A0A430AJ66</accession>
<evidence type="ECO:0000256" key="8">
    <source>
        <dbReference type="SAM" id="Phobius"/>
    </source>
</evidence>
<evidence type="ECO:0000313" key="11">
    <source>
        <dbReference type="EMBL" id="RSU07967.1"/>
    </source>
</evidence>
<evidence type="ECO:0000256" key="3">
    <source>
        <dbReference type="ARBA" id="ARBA00022475"/>
    </source>
</evidence>
<keyword evidence="3" id="KW-1003">Cell membrane</keyword>
<evidence type="ECO:0000259" key="9">
    <source>
        <dbReference type="Pfam" id="PF00924"/>
    </source>
</evidence>
<protein>
    <submittedName>
        <fullName evidence="11">Mechanosensitive ion channel protein MscS</fullName>
    </submittedName>
</protein>
<dbReference type="InterPro" id="IPR045276">
    <property type="entry name" value="YbiO_bact"/>
</dbReference>
<dbReference type="Proteomes" id="UP000288669">
    <property type="component" value="Unassembled WGS sequence"/>
</dbReference>
<reference evidence="11 12" key="1">
    <citation type="submission" date="2017-05" db="EMBL/GenBank/DDBJ databases">
        <title>Vagococcus spp. assemblies.</title>
        <authorList>
            <person name="Gulvik C.A."/>
        </authorList>
    </citation>
    <scope>NUCLEOTIDE SEQUENCE [LARGE SCALE GENOMIC DNA]</scope>
    <source>
        <strain evidence="11 12">DSM 24756</strain>
    </source>
</reference>
<dbReference type="OrthoDB" id="9809206at2"/>
<dbReference type="SUPFAM" id="SSF82861">
    <property type="entry name" value="Mechanosensitive channel protein MscS (YggB), transmembrane region"/>
    <property type="match status" value="1"/>
</dbReference>
<dbReference type="SUPFAM" id="SSF50182">
    <property type="entry name" value="Sm-like ribonucleoproteins"/>
    <property type="match status" value="1"/>
</dbReference>
<comment type="caution">
    <text evidence="11">The sequence shown here is derived from an EMBL/GenBank/DDBJ whole genome shotgun (WGS) entry which is preliminary data.</text>
</comment>
<dbReference type="SUPFAM" id="SSF82689">
    <property type="entry name" value="Mechanosensitive channel protein MscS (YggB), C-terminal domain"/>
    <property type="match status" value="1"/>
</dbReference>
<proteinExistence type="inferred from homology"/>
<keyword evidence="12" id="KW-1185">Reference proteome</keyword>
<dbReference type="InterPro" id="IPR006685">
    <property type="entry name" value="MscS_channel_2nd"/>
</dbReference>
<dbReference type="FunFam" id="2.30.30.60:FF:000001">
    <property type="entry name" value="MscS Mechanosensitive ion channel"/>
    <property type="match status" value="1"/>
</dbReference>
<evidence type="ECO:0000256" key="5">
    <source>
        <dbReference type="ARBA" id="ARBA00022989"/>
    </source>
</evidence>
<dbReference type="GO" id="GO:0005886">
    <property type="term" value="C:plasma membrane"/>
    <property type="evidence" value="ECO:0007669"/>
    <property type="project" value="UniProtKB-SubCell"/>
</dbReference>
<dbReference type="InterPro" id="IPR011066">
    <property type="entry name" value="MscS_channel_C_sf"/>
</dbReference>
<evidence type="ECO:0000256" key="6">
    <source>
        <dbReference type="ARBA" id="ARBA00023136"/>
    </source>
</evidence>
<evidence type="ECO:0000256" key="2">
    <source>
        <dbReference type="ARBA" id="ARBA00008017"/>
    </source>
</evidence>
<evidence type="ECO:0000256" key="4">
    <source>
        <dbReference type="ARBA" id="ARBA00022692"/>
    </source>
</evidence>
<keyword evidence="5 8" id="KW-1133">Transmembrane helix</keyword>
<organism evidence="11 12">
    <name type="scientific">Vagococcus entomophilus</name>
    <dbReference type="NCBI Taxonomy" id="1160095"/>
    <lineage>
        <taxon>Bacteria</taxon>
        <taxon>Bacillati</taxon>
        <taxon>Bacillota</taxon>
        <taxon>Bacilli</taxon>
        <taxon>Lactobacillales</taxon>
        <taxon>Enterococcaceae</taxon>
        <taxon>Vagococcus</taxon>
    </lineage>
</organism>
<evidence type="ECO:0000256" key="7">
    <source>
        <dbReference type="ARBA" id="ARBA00059688"/>
    </source>
</evidence>
<gene>
    <name evidence="11" type="ORF">CBF30_01625</name>
</gene>
<feature type="transmembrane region" description="Helical" evidence="8">
    <location>
        <begin position="128"/>
        <end position="150"/>
    </location>
</feature>
<dbReference type="EMBL" id="NGJZ01000001">
    <property type="protein sequence ID" value="RSU07967.1"/>
    <property type="molecule type" value="Genomic_DNA"/>
</dbReference>
<comment type="subcellular location">
    <subcellularLocation>
        <location evidence="1">Cell membrane</location>
        <topology evidence="1">Multi-pass membrane protein</topology>
    </subcellularLocation>
</comment>
<dbReference type="AlphaFoldDB" id="A0A430AJ66"/>
<dbReference type="PANTHER" id="PTHR30460:SF0">
    <property type="entry name" value="MODERATE CONDUCTANCE MECHANOSENSITIVE CHANNEL YBIO"/>
    <property type="match status" value="1"/>
</dbReference>
<sequence length="309" mass="34153">MFALFPKFFSLFAATTSDTTNELTKATTVKVNALTKYWQSIDWDGIVSLLISKGITLIMLSIFIIVLRKIGMRLIKKSFDNYSKKEAFSQSRIRTLYTLSSNLFQYTLFFIFLYSLLTLLGIPIGSLIAGAGIAGVAIGLGAQGFINDLITGFFIILERQIDVGDYVKIGAVEGNVVAVGLRTTQLKSLDGTLHFLPNRTISLISNLSRSNMRVLIDLRISGDTDLEKVKQIIEVVNQRLTPKYKDIQSGPTVIGLVDTGNGNFAYRIILYTLNGSQTDIQVAFLSEYVEALHKEGIELPQSPVNFSAN</sequence>
<dbReference type="InterPro" id="IPR011014">
    <property type="entry name" value="MscS_channel_TM-2"/>
</dbReference>
<name>A0A430AJ66_9ENTE</name>
<comment type="similarity">
    <text evidence="2">Belongs to the MscS (TC 1.A.23) family.</text>
</comment>
<feature type="domain" description="Mechanosensitive ion channel transmembrane helices 2/3" evidence="10">
    <location>
        <begin position="103"/>
        <end position="143"/>
    </location>
</feature>
<feature type="domain" description="Mechanosensitive ion channel MscS" evidence="9">
    <location>
        <begin position="146"/>
        <end position="209"/>
    </location>
</feature>
<keyword evidence="4 8" id="KW-0812">Transmembrane</keyword>
<dbReference type="Gene3D" id="2.30.30.60">
    <property type="match status" value="1"/>
</dbReference>
<comment type="function">
    <text evidence="7">May play a role in resistance to osmotic downshock.</text>
</comment>
<feature type="transmembrane region" description="Helical" evidence="8">
    <location>
        <begin position="46"/>
        <end position="67"/>
    </location>
</feature>
<evidence type="ECO:0000259" key="10">
    <source>
        <dbReference type="Pfam" id="PF21088"/>
    </source>
</evidence>
<evidence type="ECO:0000256" key="1">
    <source>
        <dbReference type="ARBA" id="ARBA00004651"/>
    </source>
</evidence>
<dbReference type="RefSeq" id="WP_126822101.1">
    <property type="nucleotide sequence ID" value="NZ_JBHLWU010000001.1"/>
</dbReference>
<dbReference type="PANTHER" id="PTHR30460">
    <property type="entry name" value="MODERATE CONDUCTANCE MECHANOSENSITIVE CHANNEL YBIO"/>
    <property type="match status" value="1"/>
</dbReference>
<dbReference type="Gene3D" id="1.10.287.1260">
    <property type="match status" value="1"/>
</dbReference>